<dbReference type="GO" id="GO:0016020">
    <property type="term" value="C:membrane"/>
    <property type="evidence" value="ECO:0007669"/>
    <property type="project" value="InterPro"/>
</dbReference>
<dbReference type="InterPro" id="IPR004316">
    <property type="entry name" value="SWEET_rpt"/>
</dbReference>
<keyword evidence="3" id="KW-1185">Reference proteome</keyword>
<evidence type="ECO:0008006" key="4">
    <source>
        <dbReference type="Google" id="ProtNLM"/>
    </source>
</evidence>
<dbReference type="Gene3D" id="1.20.1280.290">
    <property type="match status" value="1"/>
</dbReference>
<reference evidence="2 3" key="1">
    <citation type="submission" date="2019-10" db="EMBL/GenBank/DDBJ databases">
        <title>New genus of Silvanigrellaceae.</title>
        <authorList>
            <person name="Pitt A."/>
            <person name="Hahn M.W."/>
        </authorList>
    </citation>
    <scope>NUCLEOTIDE SEQUENCE [LARGE SCALE GENOMIC DNA]</scope>
    <source>
        <strain evidence="2 3">33A1-SZDP</strain>
    </source>
</reference>
<keyword evidence="1" id="KW-1133">Transmembrane helix</keyword>
<protein>
    <recommendedName>
        <fullName evidence="4">Sugar efflux transporter for intercellular exchange</fullName>
    </recommendedName>
</protein>
<keyword evidence="1" id="KW-0472">Membrane</keyword>
<evidence type="ECO:0000313" key="2">
    <source>
        <dbReference type="EMBL" id="KAB8029860.1"/>
    </source>
</evidence>
<feature type="transmembrane region" description="Helical" evidence="1">
    <location>
        <begin position="38"/>
        <end position="59"/>
    </location>
</feature>
<gene>
    <name evidence="2" type="ORF">GCL57_09995</name>
</gene>
<dbReference type="Pfam" id="PF03083">
    <property type="entry name" value="MtN3_slv"/>
    <property type="match status" value="1"/>
</dbReference>
<feature type="transmembrane region" description="Helical" evidence="1">
    <location>
        <begin position="65"/>
        <end position="86"/>
    </location>
</feature>
<dbReference type="Proteomes" id="UP000442694">
    <property type="component" value="Unassembled WGS sequence"/>
</dbReference>
<accession>A0A833JCK6</accession>
<name>A0A833JCK6_9BACT</name>
<dbReference type="EMBL" id="WFLN01000007">
    <property type="protein sequence ID" value="KAB8029860.1"/>
    <property type="molecule type" value="Genomic_DNA"/>
</dbReference>
<dbReference type="AlphaFoldDB" id="A0A833JCK6"/>
<organism evidence="2 3">
    <name type="scientific">Fluviispira multicolorata</name>
    <dbReference type="NCBI Taxonomy" id="2654512"/>
    <lineage>
        <taxon>Bacteria</taxon>
        <taxon>Pseudomonadati</taxon>
        <taxon>Bdellovibrionota</taxon>
        <taxon>Oligoflexia</taxon>
        <taxon>Silvanigrellales</taxon>
        <taxon>Silvanigrellaceae</taxon>
        <taxon>Fluviispira</taxon>
    </lineage>
</organism>
<proteinExistence type="predicted"/>
<evidence type="ECO:0000256" key="1">
    <source>
        <dbReference type="SAM" id="Phobius"/>
    </source>
</evidence>
<sequence>MVRNKLFENYMSCIGPIGNSMFYFQAYEIFSSKNSGSVSLIGFSISIIALNSWLFYGVYIKNKPLIFANIVGALGAFFVVLGIIIYPKI</sequence>
<keyword evidence="1" id="KW-0812">Transmembrane</keyword>
<comment type="caution">
    <text evidence="2">The sequence shown here is derived from an EMBL/GenBank/DDBJ whole genome shotgun (WGS) entry which is preliminary data.</text>
</comment>
<dbReference type="RefSeq" id="WP_152213203.1">
    <property type="nucleotide sequence ID" value="NZ_WFLN01000007.1"/>
</dbReference>
<evidence type="ECO:0000313" key="3">
    <source>
        <dbReference type="Proteomes" id="UP000442694"/>
    </source>
</evidence>